<keyword evidence="1" id="KW-0472">Membrane</keyword>
<evidence type="ECO:0000259" key="2">
    <source>
        <dbReference type="Pfam" id="PF01757"/>
    </source>
</evidence>
<feature type="transmembrane region" description="Helical" evidence="1">
    <location>
        <begin position="310"/>
        <end position="326"/>
    </location>
</feature>
<dbReference type="AlphaFoldDB" id="A0A4R6IMC4"/>
<gene>
    <name evidence="3" type="ORF">CLV32_2133</name>
</gene>
<dbReference type="InterPro" id="IPR002656">
    <property type="entry name" value="Acyl_transf_3_dom"/>
</dbReference>
<feature type="transmembrane region" description="Helical" evidence="1">
    <location>
        <begin position="166"/>
        <end position="183"/>
    </location>
</feature>
<feature type="transmembrane region" description="Helical" evidence="1">
    <location>
        <begin position="220"/>
        <end position="238"/>
    </location>
</feature>
<feature type="transmembrane region" description="Helical" evidence="1">
    <location>
        <begin position="99"/>
        <end position="117"/>
    </location>
</feature>
<protein>
    <submittedName>
        <fullName evidence="3">Peptidoglycan/LPS O-acetylase OafA/YrhL</fullName>
    </submittedName>
</protein>
<feature type="transmembrane region" description="Helical" evidence="1">
    <location>
        <begin position="137"/>
        <end position="159"/>
    </location>
</feature>
<dbReference type="EMBL" id="SNWM01000002">
    <property type="protein sequence ID" value="TDO23146.1"/>
    <property type="molecule type" value="Genomic_DNA"/>
</dbReference>
<feature type="transmembrane region" description="Helical" evidence="1">
    <location>
        <begin position="338"/>
        <end position="358"/>
    </location>
</feature>
<organism evidence="3 4">
    <name type="scientific">Pedobacter duraquae</name>
    <dbReference type="NCBI Taxonomy" id="425511"/>
    <lineage>
        <taxon>Bacteria</taxon>
        <taxon>Pseudomonadati</taxon>
        <taxon>Bacteroidota</taxon>
        <taxon>Sphingobacteriia</taxon>
        <taxon>Sphingobacteriales</taxon>
        <taxon>Sphingobacteriaceae</taxon>
        <taxon>Pedobacter</taxon>
    </lineage>
</organism>
<feature type="transmembrane region" description="Helical" evidence="1">
    <location>
        <begin position="364"/>
        <end position="388"/>
    </location>
</feature>
<dbReference type="GO" id="GO:0016020">
    <property type="term" value="C:membrane"/>
    <property type="evidence" value="ECO:0007669"/>
    <property type="project" value="TreeGrafter"/>
</dbReference>
<feature type="transmembrane region" description="Helical" evidence="1">
    <location>
        <begin position="258"/>
        <end position="274"/>
    </location>
</feature>
<reference evidence="3 4" key="1">
    <citation type="submission" date="2019-03" db="EMBL/GenBank/DDBJ databases">
        <title>Genomic Encyclopedia of Archaeal and Bacterial Type Strains, Phase II (KMG-II): from individual species to whole genera.</title>
        <authorList>
            <person name="Goeker M."/>
        </authorList>
    </citation>
    <scope>NUCLEOTIDE SEQUENCE [LARGE SCALE GENOMIC DNA]</scope>
    <source>
        <strain evidence="3 4">DSM 19034</strain>
    </source>
</reference>
<keyword evidence="1" id="KW-1133">Transmembrane helix</keyword>
<feature type="transmembrane region" description="Helical" evidence="1">
    <location>
        <begin position="189"/>
        <end position="208"/>
    </location>
</feature>
<keyword evidence="1" id="KW-0812">Transmembrane</keyword>
<proteinExistence type="predicted"/>
<dbReference type="Proteomes" id="UP000295499">
    <property type="component" value="Unassembled WGS sequence"/>
</dbReference>
<dbReference type="PANTHER" id="PTHR23028">
    <property type="entry name" value="ACETYLTRANSFERASE"/>
    <property type="match status" value="1"/>
</dbReference>
<feature type="transmembrane region" description="Helical" evidence="1">
    <location>
        <begin position="57"/>
        <end position="78"/>
    </location>
</feature>
<evidence type="ECO:0000313" key="3">
    <source>
        <dbReference type="EMBL" id="TDO23146.1"/>
    </source>
</evidence>
<feature type="transmembrane region" description="Helical" evidence="1">
    <location>
        <begin position="281"/>
        <end position="298"/>
    </location>
</feature>
<dbReference type="PANTHER" id="PTHR23028:SF53">
    <property type="entry name" value="ACYL_TRANSF_3 DOMAIN-CONTAINING PROTEIN"/>
    <property type="match status" value="1"/>
</dbReference>
<feature type="transmembrane region" description="Helical" evidence="1">
    <location>
        <begin position="21"/>
        <end position="37"/>
    </location>
</feature>
<dbReference type="GO" id="GO:0000271">
    <property type="term" value="P:polysaccharide biosynthetic process"/>
    <property type="evidence" value="ECO:0007669"/>
    <property type="project" value="TreeGrafter"/>
</dbReference>
<sequence>MHLENIIIKTSALKFDRKLEGLRGICAFNVAIAHLYSFNFFNLKNYDFPRWLSVLDFAHAAVLMFFLLSGYVIGINHLDIPLSVKNLKTYLIKRLVRIYPIYLIALLLSIACLYPYLNKSELFGHFFFLQGILLKSYSSNVVLWSLSYEVIYYLIFPILWLIHNRIRNYMFSLLAFTILAQFITKDPTLNAIITGAVFWQAGLLISMLRSQQSPPEQPVISYFLLLLAITSLDTGRFIYDLIIKHLSTGEPQLAPNDLLFLPVCTLLFLSIIQQKIRFKNIIQWIAIIGPAFQIFLLYHFKHLENPKTGWLVGIVLFALSLATIAYKIDVRKFLKFEFAGKISYAVYLFHFPIAFYLSDMLSKYLSGFVLVFVGLTAWSCITLVSAFLTELKLQPRIKEYFLRKDSIAITSSITKQTT</sequence>
<evidence type="ECO:0000256" key="1">
    <source>
        <dbReference type="SAM" id="Phobius"/>
    </source>
</evidence>
<dbReference type="GO" id="GO:0016747">
    <property type="term" value="F:acyltransferase activity, transferring groups other than amino-acyl groups"/>
    <property type="evidence" value="ECO:0007669"/>
    <property type="project" value="InterPro"/>
</dbReference>
<dbReference type="InterPro" id="IPR050879">
    <property type="entry name" value="Acyltransferase_3"/>
</dbReference>
<comment type="caution">
    <text evidence="3">The sequence shown here is derived from an EMBL/GenBank/DDBJ whole genome shotgun (WGS) entry which is preliminary data.</text>
</comment>
<name>A0A4R6IMC4_9SPHI</name>
<feature type="domain" description="Acyltransferase 3" evidence="2">
    <location>
        <begin position="18"/>
        <end position="382"/>
    </location>
</feature>
<accession>A0A4R6IMC4</accession>
<dbReference type="Pfam" id="PF01757">
    <property type="entry name" value="Acyl_transf_3"/>
    <property type="match status" value="1"/>
</dbReference>
<evidence type="ECO:0000313" key="4">
    <source>
        <dbReference type="Proteomes" id="UP000295499"/>
    </source>
</evidence>
<keyword evidence="4" id="KW-1185">Reference proteome</keyword>